<organism evidence="7">
    <name type="scientific">Chlamydomonas leiostraca</name>
    <dbReference type="NCBI Taxonomy" id="1034604"/>
    <lineage>
        <taxon>Eukaryota</taxon>
        <taxon>Viridiplantae</taxon>
        <taxon>Chlorophyta</taxon>
        <taxon>core chlorophytes</taxon>
        <taxon>Chlorophyceae</taxon>
        <taxon>CS clade</taxon>
        <taxon>Chlamydomonadales</taxon>
        <taxon>Chlamydomonadaceae</taxon>
        <taxon>Chlamydomonas</taxon>
    </lineage>
</organism>
<keyword evidence="2 4" id="KW-0812">Transmembrane</keyword>
<evidence type="ECO:0000256" key="3">
    <source>
        <dbReference type="ARBA" id="ARBA00023136"/>
    </source>
</evidence>
<dbReference type="Pfam" id="PF00153">
    <property type="entry name" value="Mito_carr"/>
    <property type="match status" value="2"/>
</dbReference>
<comment type="subcellular location">
    <subcellularLocation>
        <location evidence="1">Membrane</location>
        <topology evidence="1">Multi-pass membrane protein</topology>
    </subcellularLocation>
</comment>
<protein>
    <recommendedName>
        <fullName evidence="8">Mitochondrial carrier protein</fullName>
    </recommendedName>
</protein>
<dbReference type="GO" id="GO:0016020">
    <property type="term" value="C:membrane"/>
    <property type="evidence" value="ECO:0007669"/>
    <property type="project" value="UniProtKB-SubCell"/>
</dbReference>
<feature type="repeat" description="Solcar" evidence="4">
    <location>
        <begin position="205"/>
        <end position="285"/>
    </location>
</feature>
<evidence type="ECO:0000256" key="4">
    <source>
        <dbReference type="PROSITE-ProRule" id="PRU00282"/>
    </source>
</evidence>
<dbReference type="PANTHER" id="PTHR47567:SF1">
    <property type="entry name" value="NAD-DEPENDENT EPIMERASE_DEHYDRATASE DOMAIN-CONTAINING PROTEIN"/>
    <property type="match status" value="1"/>
</dbReference>
<comment type="similarity">
    <text evidence="5">Belongs to the mitochondrial carrier (TC 2.A.29) family.</text>
</comment>
<evidence type="ECO:0000313" key="7">
    <source>
        <dbReference type="EMBL" id="CAD8686454.1"/>
    </source>
</evidence>
<gene>
    <name evidence="7" type="ORF">CLEI1391_LOCUS12911</name>
</gene>
<sequence length="407" mass="43033">MSSQNEIQLGSFAFSQQAVPSLALGRPSRVGKAGFSISSSSLSSSSGSVGFTTKGSKLASRTLASRGSILASQRRAMPFASLTLASVTASKPAPSKDATAAPKKKKSLAEVLEYAGKRALSGGIPGMVAMGLQVLTLMWLRTTINYQYRYGTSTMQALKTLYAEGGIPRFYQGLAPALIQGPLSRFGDTAANTGALAFLEEVDMAPAAKTVLASLAAGAFRIFLMPVDALKTIMQVEGKNGVPALMAKMQKGGPGVLYHGALAASAATFVGHYPWFAVYNTLNEWLPKYGTDELAKRLLRSAFIGWCSSFVSDCCSNSIRVIKTAKQTSTVSVTYTEVVKGILAKEGLGGLFTRGLGTKLITNGIQGILFSVLWRMGQDYMAKKEKDAKTAKDAQDAADAEAAKKKK</sequence>
<dbReference type="EMBL" id="HBFB01022876">
    <property type="protein sequence ID" value="CAD8686454.1"/>
    <property type="molecule type" value="Transcribed_RNA"/>
</dbReference>
<reference evidence="7" key="1">
    <citation type="submission" date="2021-01" db="EMBL/GenBank/DDBJ databases">
        <authorList>
            <person name="Corre E."/>
            <person name="Pelletier E."/>
            <person name="Niang G."/>
            <person name="Scheremetjew M."/>
            <person name="Finn R."/>
            <person name="Kale V."/>
            <person name="Holt S."/>
            <person name="Cochrane G."/>
            <person name="Meng A."/>
            <person name="Brown T."/>
            <person name="Cohen L."/>
        </authorList>
    </citation>
    <scope>NUCLEOTIDE SEQUENCE</scope>
    <source>
        <strain evidence="7">SAG 11-49</strain>
    </source>
</reference>
<dbReference type="InterPro" id="IPR023395">
    <property type="entry name" value="MCP_dom_sf"/>
</dbReference>
<dbReference type="PANTHER" id="PTHR47567">
    <property type="entry name" value="MITOCHONDRIAL SUBSTRATE/SOLUTE CARRIER"/>
    <property type="match status" value="1"/>
</dbReference>
<feature type="region of interest" description="Disordered" evidence="6">
    <location>
        <begin position="26"/>
        <end position="49"/>
    </location>
</feature>
<dbReference type="AlphaFoldDB" id="A0A7S0WV93"/>
<proteinExistence type="inferred from homology"/>
<evidence type="ECO:0000256" key="2">
    <source>
        <dbReference type="ARBA" id="ARBA00022692"/>
    </source>
</evidence>
<keyword evidence="3 4" id="KW-0472">Membrane</keyword>
<dbReference type="InterPro" id="IPR018108">
    <property type="entry name" value="MCP_transmembrane"/>
</dbReference>
<evidence type="ECO:0000256" key="6">
    <source>
        <dbReference type="SAM" id="MobiDB-lite"/>
    </source>
</evidence>
<dbReference type="SUPFAM" id="SSF103506">
    <property type="entry name" value="Mitochondrial carrier"/>
    <property type="match status" value="1"/>
</dbReference>
<evidence type="ECO:0000256" key="1">
    <source>
        <dbReference type="ARBA" id="ARBA00004141"/>
    </source>
</evidence>
<name>A0A7S0WV93_9CHLO</name>
<dbReference type="Gene3D" id="1.50.40.10">
    <property type="entry name" value="Mitochondrial carrier domain"/>
    <property type="match status" value="1"/>
</dbReference>
<keyword evidence="5" id="KW-0813">Transport</keyword>
<dbReference type="PROSITE" id="PS50920">
    <property type="entry name" value="SOLCAR"/>
    <property type="match status" value="1"/>
</dbReference>
<feature type="compositionally biased region" description="Low complexity" evidence="6">
    <location>
        <begin position="36"/>
        <end position="48"/>
    </location>
</feature>
<evidence type="ECO:0000256" key="5">
    <source>
        <dbReference type="RuleBase" id="RU000488"/>
    </source>
</evidence>
<accession>A0A7S0WV93</accession>
<evidence type="ECO:0008006" key="8">
    <source>
        <dbReference type="Google" id="ProtNLM"/>
    </source>
</evidence>